<dbReference type="SMART" id="SM00850">
    <property type="entry name" value="LytTR"/>
    <property type="match status" value="1"/>
</dbReference>
<feature type="modified residue" description="4-aspartylphosphate" evidence="1">
    <location>
        <position position="56"/>
    </location>
</feature>
<dbReference type="GO" id="GO:0003677">
    <property type="term" value="F:DNA binding"/>
    <property type="evidence" value="ECO:0007669"/>
    <property type="project" value="InterPro"/>
</dbReference>
<dbReference type="EMBL" id="SLXM01000004">
    <property type="protein sequence ID" value="TCP24982.1"/>
    <property type="molecule type" value="Genomic_DNA"/>
</dbReference>
<name>A0A4R2NT57_9FLAO</name>
<dbReference type="Proteomes" id="UP000294564">
    <property type="component" value="Unassembled WGS sequence"/>
</dbReference>
<dbReference type="InterPro" id="IPR011006">
    <property type="entry name" value="CheY-like_superfamily"/>
</dbReference>
<evidence type="ECO:0000256" key="1">
    <source>
        <dbReference type="PROSITE-ProRule" id="PRU00169"/>
    </source>
</evidence>
<gene>
    <name evidence="4" type="ORF">EV195_10412</name>
</gene>
<dbReference type="Gene3D" id="3.40.50.2300">
    <property type="match status" value="1"/>
</dbReference>
<keyword evidence="1" id="KW-0597">Phosphoprotein</keyword>
<reference evidence="4 5" key="1">
    <citation type="submission" date="2019-03" db="EMBL/GenBank/DDBJ databases">
        <title>Genomic Encyclopedia of Type Strains, Phase IV (KMG-IV): sequencing the most valuable type-strain genomes for metagenomic binning, comparative biology and taxonomic classification.</title>
        <authorList>
            <person name="Goeker M."/>
        </authorList>
    </citation>
    <scope>NUCLEOTIDE SEQUENCE [LARGE SCALE GENOMIC DNA]</scope>
    <source>
        <strain evidence="4 5">DSM 14836</strain>
    </source>
</reference>
<evidence type="ECO:0000313" key="4">
    <source>
        <dbReference type="EMBL" id="TCP24982.1"/>
    </source>
</evidence>
<evidence type="ECO:0000259" key="3">
    <source>
        <dbReference type="PROSITE" id="PS50930"/>
    </source>
</evidence>
<dbReference type="Gene3D" id="2.40.50.1020">
    <property type="entry name" value="LytTr DNA-binding domain"/>
    <property type="match status" value="1"/>
</dbReference>
<sequence length="238" mass="27688">MEKIRCLIADDEPIARQIIENYIKHISYLEVVTTCKNAFEVMEVLQNEQIDLLFLDINMPKFSGISLLKSLTKKPEVIITTAYTEYAIEGFELAVTDYLLKPFSLERFLQAIIKVQQKLKRTSVSNTQPIIVNKENEINSLFIKSDKKIIKLNFDEICYVEAYGNYIKIYTDTMILTPQTLTEFLTKLPKNFLRIHKSFVINFNHLKLIDGNQVKLSNELTLPVGKSYRKELIKQIEE</sequence>
<dbReference type="PANTHER" id="PTHR37299:SF1">
    <property type="entry name" value="STAGE 0 SPORULATION PROTEIN A HOMOLOG"/>
    <property type="match status" value="1"/>
</dbReference>
<dbReference type="Pfam" id="PF04397">
    <property type="entry name" value="LytTR"/>
    <property type="match status" value="1"/>
</dbReference>
<dbReference type="InterPro" id="IPR001789">
    <property type="entry name" value="Sig_transdc_resp-reg_receiver"/>
</dbReference>
<dbReference type="PANTHER" id="PTHR37299">
    <property type="entry name" value="TRANSCRIPTIONAL REGULATOR-RELATED"/>
    <property type="match status" value="1"/>
</dbReference>
<keyword evidence="5" id="KW-1185">Reference proteome</keyword>
<evidence type="ECO:0000259" key="2">
    <source>
        <dbReference type="PROSITE" id="PS50110"/>
    </source>
</evidence>
<dbReference type="PROSITE" id="PS50930">
    <property type="entry name" value="HTH_LYTTR"/>
    <property type="match status" value="1"/>
</dbReference>
<protein>
    <submittedName>
        <fullName evidence="4">LytTR family two component transcriptional regulator</fullName>
    </submittedName>
</protein>
<dbReference type="GO" id="GO:0000156">
    <property type="term" value="F:phosphorelay response regulator activity"/>
    <property type="evidence" value="ECO:0007669"/>
    <property type="project" value="InterPro"/>
</dbReference>
<accession>A0A4R2NT57</accession>
<comment type="caution">
    <text evidence="4">The sequence shown here is derived from an EMBL/GenBank/DDBJ whole genome shotgun (WGS) entry which is preliminary data.</text>
</comment>
<dbReference type="SMART" id="SM00448">
    <property type="entry name" value="REC"/>
    <property type="match status" value="1"/>
</dbReference>
<feature type="domain" description="Response regulatory" evidence="2">
    <location>
        <begin position="5"/>
        <end position="116"/>
    </location>
</feature>
<feature type="domain" description="HTH LytTR-type" evidence="3">
    <location>
        <begin position="141"/>
        <end position="238"/>
    </location>
</feature>
<proteinExistence type="predicted"/>
<dbReference type="RefSeq" id="WP_132794370.1">
    <property type="nucleotide sequence ID" value="NZ_SLXM01000004.1"/>
</dbReference>
<dbReference type="PROSITE" id="PS50110">
    <property type="entry name" value="RESPONSE_REGULATORY"/>
    <property type="match status" value="1"/>
</dbReference>
<dbReference type="Pfam" id="PF00072">
    <property type="entry name" value="Response_reg"/>
    <property type="match status" value="1"/>
</dbReference>
<dbReference type="OrthoDB" id="2168082at2"/>
<organism evidence="4 5">
    <name type="scientific">Tenacibaculum skagerrakense</name>
    <dbReference type="NCBI Taxonomy" id="186571"/>
    <lineage>
        <taxon>Bacteria</taxon>
        <taxon>Pseudomonadati</taxon>
        <taxon>Bacteroidota</taxon>
        <taxon>Flavobacteriia</taxon>
        <taxon>Flavobacteriales</taxon>
        <taxon>Flavobacteriaceae</taxon>
        <taxon>Tenacibaculum</taxon>
    </lineage>
</organism>
<evidence type="ECO:0000313" key="5">
    <source>
        <dbReference type="Proteomes" id="UP000294564"/>
    </source>
</evidence>
<dbReference type="AlphaFoldDB" id="A0A4R2NT57"/>
<dbReference type="InterPro" id="IPR007492">
    <property type="entry name" value="LytTR_DNA-bd_dom"/>
</dbReference>
<dbReference type="InterPro" id="IPR046947">
    <property type="entry name" value="LytR-like"/>
</dbReference>
<dbReference type="SUPFAM" id="SSF52172">
    <property type="entry name" value="CheY-like"/>
    <property type="match status" value="1"/>
</dbReference>